<accession>A0A0A9F3W2</accession>
<reference evidence="1" key="1">
    <citation type="submission" date="2014-09" db="EMBL/GenBank/DDBJ databases">
        <authorList>
            <person name="Magalhaes I.L.F."/>
            <person name="Oliveira U."/>
            <person name="Santos F.R."/>
            <person name="Vidigal T.H.D.A."/>
            <person name="Brescovit A.D."/>
            <person name="Santos A.J."/>
        </authorList>
    </citation>
    <scope>NUCLEOTIDE SEQUENCE</scope>
    <source>
        <tissue evidence="1">Shoot tissue taken approximately 20 cm above the soil surface</tissue>
    </source>
</reference>
<sequence>MSLSPMPSSQEAVPRVNSNGASTLLEVYLHA</sequence>
<dbReference type="EMBL" id="GBRH01193060">
    <property type="protein sequence ID" value="JAE04836.1"/>
    <property type="molecule type" value="Transcribed_RNA"/>
</dbReference>
<evidence type="ECO:0000313" key="1">
    <source>
        <dbReference type="EMBL" id="JAE04836.1"/>
    </source>
</evidence>
<organism evidence="1">
    <name type="scientific">Arundo donax</name>
    <name type="common">Giant reed</name>
    <name type="synonym">Donax arundinaceus</name>
    <dbReference type="NCBI Taxonomy" id="35708"/>
    <lineage>
        <taxon>Eukaryota</taxon>
        <taxon>Viridiplantae</taxon>
        <taxon>Streptophyta</taxon>
        <taxon>Embryophyta</taxon>
        <taxon>Tracheophyta</taxon>
        <taxon>Spermatophyta</taxon>
        <taxon>Magnoliopsida</taxon>
        <taxon>Liliopsida</taxon>
        <taxon>Poales</taxon>
        <taxon>Poaceae</taxon>
        <taxon>PACMAD clade</taxon>
        <taxon>Arundinoideae</taxon>
        <taxon>Arundineae</taxon>
        <taxon>Arundo</taxon>
    </lineage>
</organism>
<name>A0A0A9F3W2_ARUDO</name>
<reference evidence="1" key="2">
    <citation type="journal article" date="2015" name="Data Brief">
        <title>Shoot transcriptome of the giant reed, Arundo donax.</title>
        <authorList>
            <person name="Barrero R.A."/>
            <person name="Guerrero F.D."/>
            <person name="Moolhuijzen P."/>
            <person name="Goolsby J.A."/>
            <person name="Tidwell J."/>
            <person name="Bellgard S.E."/>
            <person name="Bellgard M.I."/>
        </authorList>
    </citation>
    <scope>NUCLEOTIDE SEQUENCE</scope>
    <source>
        <tissue evidence="1">Shoot tissue taken approximately 20 cm above the soil surface</tissue>
    </source>
</reference>
<proteinExistence type="predicted"/>
<protein>
    <submittedName>
        <fullName evidence="1">Rbr3</fullName>
    </submittedName>
</protein>
<dbReference type="AlphaFoldDB" id="A0A0A9F3W2"/>